<evidence type="ECO:0000256" key="1">
    <source>
        <dbReference type="SAM" id="MobiDB-lite"/>
    </source>
</evidence>
<reference evidence="2" key="2">
    <citation type="journal article" date="2024" name="Plant">
        <title>Genomic evolution and insights into agronomic trait innovations of Sesamum species.</title>
        <authorList>
            <person name="Miao H."/>
            <person name="Wang L."/>
            <person name="Qu L."/>
            <person name="Liu H."/>
            <person name="Sun Y."/>
            <person name="Le M."/>
            <person name="Wang Q."/>
            <person name="Wei S."/>
            <person name="Zheng Y."/>
            <person name="Lin W."/>
            <person name="Duan Y."/>
            <person name="Cao H."/>
            <person name="Xiong S."/>
            <person name="Wang X."/>
            <person name="Wei L."/>
            <person name="Li C."/>
            <person name="Ma Q."/>
            <person name="Ju M."/>
            <person name="Zhao R."/>
            <person name="Li G."/>
            <person name="Mu C."/>
            <person name="Tian Q."/>
            <person name="Mei H."/>
            <person name="Zhang T."/>
            <person name="Gao T."/>
            <person name="Zhang H."/>
        </authorList>
    </citation>
    <scope>NUCLEOTIDE SEQUENCE</scope>
    <source>
        <strain evidence="2">KEN1</strain>
    </source>
</reference>
<evidence type="ECO:0000313" key="2">
    <source>
        <dbReference type="EMBL" id="KAL0448051.1"/>
    </source>
</evidence>
<dbReference type="EMBL" id="JACGWN010000006">
    <property type="protein sequence ID" value="KAL0448051.1"/>
    <property type="molecule type" value="Genomic_DNA"/>
</dbReference>
<proteinExistence type="predicted"/>
<reference evidence="2" key="1">
    <citation type="submission" date="2020-06" db="EMBL/GenBank/DDBJ databases">
        <authorList>
            <person name="Li T."/>
            <person name="Hu X."/>
            <person name="Zhang T."/>
            <person name="Song X."/>
            <person name="Zhang H."/>
            <person name="Dai N."/>
            <person name="Sheng W."/>
            <person name="Hou X."/>
            <person name="Wei L."/>
        </authorList>
    </citation>
    <scope>NUCLEOTIDE SEQUENCE</scope>
    <source>
        <strain evidence="2">KEN1</strain>
        <tissue evidence="2">Leaf</tissue>
    </source>
</reference>
<sequence length="124" mass="13699">MPRSSITGKAEVNDPPRKGVIRMNTGGPAEGDSQRARKAQIRETYGTSIKEVMDVESANDTPLIQFDQEERCGPRTHGNDTLVITTLLANYKIERVFIDSGSSADILFGEAYEQMQLGDVPLER</sequence>
<name>A0AAW2X543_9LAMI</name>
<gene>
    <name evidence="2" type="ORF">Slati_1933000</name>
</gene>
<dbReference type="AlphaFoldDB" id="A0AAW2X543"/>
<comment type="caution">
    <text evidence="2">The sequence shown here is derived from an EMBL/GenBank/DDBJ whole genome shotgun (WGS) entry which is preliminary data.</text>
</comment>
<evidence type="ECO:0008006" key="3">
    <source>
        <dbReference type="Google" id="ProtNLM"/>
    </source>
</evidence>
<organism evidence="2">
    <name type="scientific">Sesamum latifolium</name>
    <dbReference type="NCBI Taxonomy" id="2727402"/>
    <lineage>
        <taxon>Eukaryota</taxon>
        <taxon>Viridiplantae</taxon>
        <taxon>Streptophyta</taxon>
        <taxon>Embryophyta</taxon>
        <taxon>Tracheophyta</taxon>
        <taxon>Spermatophyta</taxon>
        <taxon>Magnoliopsida</taxon>
        <taxon>eudicotyledons</taxon>
        <taxon>Gunneridae</taxon>
        <taxon>Pentapetalae</taxon>
        <taxon>asterids</taxon>
        <taxon>lamiids</taxon>
        <taxon>Lamiales</taxon>
        <taxon>Pedaliaceae</taxon>
        <taxon>Sesamum</taxon>
    </lineage>
</organism>
<protein>
    <recommendedName>
        <fullName evidence="3">Gag-pol polyprotein</fullName>
    </recommendedName>
</protein>
<feature type="region of interest" description="Disordered" evidence="1">
    <location>
        <begin position="1"/>
        <end position="38"/>
    </location>
</feature>
<accession>A0AAW2X543</accession>